<dbReference type="InterPro" id="IPR002543">
    <property type="entry name" value="FtsK_dom"/>
</dbReference>
<evidence type="ECO:0000256" key="5">
    <source>
        <dbReference type="SAM" id="MobiDB-lite"/>
    </source>
</evidence>
<evidence type="ECO:0000259" key="8">
    <source>
        <dbReference type="PROSITE" id="PS50901"/>
    </source>
</evidence>
<dbReference type="InterPro" id="IPR027417">
    <property type="entry name" value="P-loop_NTPase"/>
</dbReference>
<feature type="domain" description="FtsK" evidence="8">
    <location>
        <begin position="615"/>
        <end position="805"/>
    </location>
</feature>
<dbReference type="Gene3D" id="2.60.200.20">
    <property type="match status" value="1"/>
</dbReference>
<keyword evidence="6" id="KW-1133">Transmembrane helix</keyword>
<keyword evidence="1" id="KW-0597">Phosphoprotein</keyword>
<keyword evidence="6" id="KW-0812">Transmembrane</keyword>
<feature type="binding site" evidence="4">
    <location>
        <begin position="633"/>
        <end position="640"/>
    </location>
    <ligand>
        <name>ATP</name>
        <dbReference type="ChEBI" id="CHEBI:30616"/>
    </ligand>
</feature>
<keyword evidence="10" id="KW-1185">Reference proteome</keyword>
<dbReference type="CDD" id="cd00060">
    <property type="entry name" value="FHA"/>
    <property type="match status" value="1"/>
</dbReference>
<dbReference type="PANTHER" id="PTHR22683">
    <property type="entry name" value="SPORULATION PROTEIN RELATED"/>
    <property type="match status" value="1"/>
</dbReference>
<evidence type="ECO:0000256" key="4">
    <source>
        <dbReference type="PROSITE-ProRule" id="PRU00289"/>
    </source>
</evidence>
<accession>A0ABU2BEK9</accession>
<keyword evidence="2 4" id="KW-0547">Nucleotide-binding</keyword>
<evidence type="ECO:0000256" key="2">
    <source>
        <dbReference type="ARBA" id="ARBA00022741"/>
    </source>
</evidence>
<dbReference type="Pfam" id="PF16697">
    <property type="entry name" value="Yop-YscD_cpl"/>
    <property type="match status" value="1"/>
</dbReference>
<evidence type="ECO:0000313" key="9">
    <source>
        <dbReference type="EMBL" id="MDR7357061.1"/>
    </source>
</evidence>
<keyword evidence="6" id="KW-0472">Membrane</keyword>
<feature type="region of interest" description="Disordered" evidence="5">
    <location>
        <begin position="509"/>
        <end position="560"/>
    </location>
</feature>
<dbReference type="Proteomes" id="UP001183817">
    <property type="component" value="Unassembled WGS sequence"/>
</dbReference>
<evidence type="ECO:0000256" key="6">
    <source>
        <dbReference type="SAM" id="Phobius"/>
    </source>
</evidence>
<evidence type="ECO:0000256" key="3">
    <source>
        <dbReference type="ARBA" id="ARBA00022840"/>
    </source>
</evidence>
<dbReference type="RefSeq" id="WP_310288275.1">
    <property type="nucleotide sequence ID" value="NZ_BAAAWO010000001.1"/>
</dbReference>
<dbReference type="PROSITE" id="PS50901">
    <property type="entry name" value="FTSK"/>
    <property type="match status" value="1"/>
</dbReference>
<dbReference type="SUPFAM" id="SSF49879">
    <property type="entry name" value="SMAD/FHA domain"/>
    <property type="match status" value="1"/>
</dbReference>
<evidence type="ECO:0000313" key="10">
    <source>
        <dbReference type="Proteomes" id="UP001183817"/>
    </source>
</evidence>
<evidence type="ECO:0000256" key="1">
    <source>
        <dbReference type="ARBA" id="ARBA00022553"/>
    </source>
</evidence>
<proteinExistence type="predicted"/>
<dbReference type="PROSITE" id="PS50006">
    <property type="entry name" value="FHA_DOMAIN"/>
    <property type="match status" value="1"/>
</dbReference>
<dbReference type="InterPro" id="IPR050206">
    <property type="entry name" value="FtsK/SpoIIIE/SftA"/>
</dbReference>
<dbReference type="InterPro" id="IPR003593">
    <property type="entry name" value="AAA+_ATPase"/>
</dbReference>
<dbReference type="Pfam" id="PF01580">
    <property type="entry name" value="FtsK_SpoIIIE"/>
    <property type="match status" value="1"/>
</dbReference>
<protein>
    <submittedName>
        <fullName evidence="9">S-DNA-T family DNA segregation ATPase FtsK/SpoIIIE</fullName>
    </submittedName>
</protein>
<feature type="transmembrane region" description="Helical" evidence="6">
    <location>
        <begin position="231"/>
        <end position="251"/>
    </location>
</feature>
<dbReference type="SMART" id="SM00382">
    <property type="entry name" value="AAA"/>
    <property type="match status" value="2"/>
</dbReference>
<name>A0ABU2BEK9_9MICC</name>
<feature type="domain" description="FHA" evidence="7">
    <location>
        <begin position="109"/>
        <end position="157"/>
    </location>
</feature>
<dbReference type="InterPro" id="IPR032030">
    <property type="entry name" value="YscD_cytoplasmic_dom"/>
</dbReference>
<dbReference type="PANTHER" id="PTHR22683:SF1">
    <property type="entry name" value="TYPE VII SECRETION SYSTEM PROTEIN ESSC"/>
    <property type="match status" value="1"/>
</dbReference>
<reference evidence="9 10" key="1">
    <citation type="submission" date="2023-07" db="EMBL/GenBank/DDBJ databases">
        <title>Sequencing the genomes of 1000 actinobacteria strains.</title>
        <authorList>
            <person name="Klenk H.-P."/>
        </authorList>
    </citation>
    <scope>NUCLEOTIDE SEQUENCE [LARGE SCALE GENOMIC DNA]</scope>
    <source>
        <strain evidence="9 10">DSM 20167</strain>
    </source>
</reference>
<sequence length="1370" mass="143610">MAGKLHIRLNSPALGQPVLLELAAAEPVSGLRLAGVLAPRWPGIIWHWAGKALTDVPRLPLSGRILLSDSPVGPEPHRHPRSDGHDPAVLVVMRGPDPGGALPLRRGVYALGRGEVDLPIGDLGLSRRHALLRVTDTSIVLSDEASSNGVWFAQTPILERRLLIGDSFTAGGSDFAVLPARGLSPGPVQWPLEPVPLAADEPGSRLAMLLIGALAPLGLGFGLFLMTRSVFFLAFSAISLLTGGLPALLLLRAKARFRRAWAQATVADAKRREDLAPPLGAVAAGLAGGCIVDGAGFPALVIGHGRLAAWLCSGSGADPPAPRLARGKSRTTTGPQSRRRRRRRTNAFANFRATRADAENADPSNLGILQDSPVPLLLHAGAMVWFPGLESGWGPVLRGVLVRWLPLLAAGTLEVVVLGPAGFLPAEFAMLPGVRVLPADAKLPSTHTPRIVLCTGVRSTQHAQPVPPATTDAGPTVWFHCGGSAPVAGAEAHIDCRSGRLVLQSSGREHNPWLWPAPPARGIAGGRAPGSPGHASPRGSGPAKNPGPGPVQDGDLTDSSLPVELEGIGFDTLARAIRRLVPLDAAGLDPVNDATSATPTGVTHRTGALIGDTAEGPLHLDLDADGPHLLVAGTTGSGKSELLRSLVLGLATGTGPDALAFMLVDFKGGATLAPLSVLPHVQDFVSDLDAAAGERILELLGHELRRREAFLAQHAATDHRDYLRSRTATDPPLPKLVVLIDEFRVFAIELPEALERVVHIATVGRSLGIHLVLSTQRPAGTISAPLRANIGSVIALRTIGESESNDLIGSAAAARLDASTPGLAYFRRGGGSPVKFRARVNARPSVPARLRGFGPCLDEVHFDEEVPAARPGAASKAAVDEAPGQTVPGSELTAQVESIRERHRDVEPAPNPFSAALPRHLPAIPRSVLRQVSGHQGVVGMLDRPHLPQAGPLVFTPQSTSRLMVCGLPGSGIERVPELLVHAVNRGSFGMPSFVLDGNGTLGALRDHPAVSGYLGPGDAWRINELLLQLGDPGCGQPLLLVVCGLGGWAQALEGSTFLTLEAMLAGFARTAPELGRALVVCGDRDLTSSRAASLCESRWYLPRGAGPEVLMGWPQLRKVASHVGRGVLLDPEGPPRGTEFQLLDGAASMPMPVGQAPETWLRSLPLPEVLSSSDLETAAWGQTQGSRGAAESPSSLSVGVCGPDNRPFIWSPGPCGLVIGHEGAGKRTLLEHLAGLAGSGQRHTVHFGPDDELPAHAEEFLNLHPLAERVLVDRADLRMAQASRAAEVLLAARVQVILSAEPSARLLFELGLSSVVRDQRSFLVLDPQFGGDADPSGFRLQAAATSLPGRAFAMDRGTIRQIQCVNRAA</sequence>
<dbReference type="InterPro" id="IPR000253">
    <property type="entry name" value="FHA_dom"/>
</dbReference>
<gene>
    <name evidence="9" type="ORF">J2S64_000752</name>
</gene>
<evidence type="ECO:0000259" key="7">
    <source>
        <dbReference type="PROSITE" id="PS50006"/>
    </source>
</evidence>
<dbReference type="InterPro" id="IPR008984">
    <property type="entry name" value="SMAD_FHA_dom_sf"/>
</dbReference>
<keyword evidence="3 4" id="KW-0067">ATP-binding</keyword>
<dbReference type="EMBL" id="JAVDYI010000001">
    <property type="protein sequence ID" value="MDR7357061.1"/>
    <property type="molecule type" value="Genomic_DNA"/>
</dbReference>
<comment type="caution">
    <text evidence="9">The sequence shown here is derived from an EMBL/GenBank/DDBJ whole genome shotgun (WGS) entry which is preliminary data.</text>
</comment>
<feature type="region of interest" description="Disordered" evidence="5">
    <location>
        <begin position="318"/>
        <end position="344"/>
    </location>
</feature>
<feature type="transmembrane region" description="Helical" evidence="6">
    <location>
        <begin position="206"/>
        <end position="225"/>
    </location>
</feature>
<dbReference type="SUPFAM" id="SSF52540">
    <property type="entry name" value="P-loop containing nucleoside triphosphate hydrolases"/>
    <property type="match status" value="1"/>
</dbReference>
<dbReference type="Gene3D" id="3.40.50.300">
    <property type="entry name" value="P-loop containing nucleotide triphosphate hydrolases"/>
    <property type="match status" value="1"/>
</dbReference>
<organism evidence="9 10">
    <name type="scientific">Paeniglutamicibacter sulfureus</name>
    <dbReference type="NCBI Taxonomy" id="43666"/>
    <lineage>
        <taxon>Bacteria</taxon>
        <taxon>Bacillati</taxon>
        <taxon>Actinomycetota</taxon>
        <taxon>Actinomycetes</taxon>
        <taxon>Micrococcales</taxon>
        <taxon>Micrococcaceae</taxon>
        <taxon>Paeniglutamicibacter</taxon>
    </lineage>
</organism>